<dbReference type="PANTHER" id="PTHR33973:SF4">
    <property type="entry name" value="OS07G0153300 PROTEIN"/>
    <property type="match status" value="1"/>
</dbReference>
<sequence length="240" mass="28214">MNSAIYQGWVRHRRFTPKQHHFRYQMFLLAVDLDELESLNRLSPWLKLDRFAPLSLHKQDYLDGEGLSKVAALNKVNQLGGEGVQRVMFVGQPRCFGLYFSPINMYYCYDEQDQLKYLLAEVSNTPWNQRHYYLVDAPNESATSANDKAFHVSPFMPLEMQYRWRFSAPNKQLALHLENWQQHKVFDATLNLKRSDLNKATVRNTIIKLPSMALKTVAAIYWQALKIWLKRVPFIPHPNQ</sequence>
<dbReference type="InterPro" id="IPR010775">
    <property type="entry name" value="DUF1365"/>
</dbReference>
<evidence type="ECO:0000313" key="2">
    <source>
        <dbReference type="Proteomes" id="UP001157439"/>
    </source>
</evidence>
<evidence type="ECO:0000313" key="1">
    <source>
        <dbReference type="EMBL" id="GLS83720.1"/>
    </source>
</evidence>
<dbReference type="PANTHER" id="PTHR33973">
    <property type="entry name" value="OS07G0153300 PROTEIN"/>
    <property type="match status" value="1"/>
</dbReference>
<dbReference type="RefSeq" id="WP_095500505.1">
    <property type="nucleotide sequence ID" value="NZ_BSPO01000003.1"/>
</dbReference>
<accession>A0AA37WYD5</accession>
<protein>
    <submittedName>
        <fullName evidence="1">DUF1365 domain-containing protein</fullName>
    </submittedName>
</protein>
<name>A0AA37WYD5_9GAMM</name>
<dbReference type="AlphaFoldDB" id="A0AA37WYD5"/>
<keyword evidence="2" id="KW-1185">Reference proteome</keyword>
<reference evidence="1 2" key="1">
    <citation type="journal article" date="2014" name="Int. J. Syst. Evol. Microbiol.">
        <title>Complete genome sequence of Corynebacterium casei LMG S-19264T (=DSM 44701T), isolated from a smear-ripened cheese.</title>
        <authorList>
            <consortium name="US DOE Joint Genome Institute (JGI-PGF)"/>
            <person name="Walter F."/>
            <person name="Albersmeier A."/>
            <person name="Kalinowski J."/>
            <person name="Ruckert C."/>
        </authorList>
    </citation>
    <scope>NUCLEOTIDE SEQUENCE [LARGE SCALE GENOMIC DNA]</scope>
    <source>
        <strain evidence="1 2">NBRC 112785</strain>
    </source>
</reference>
<dbReference type="Pfam" id="PF07103">
    <property type="entry name" value="DUF1365"/>
    <property type="match status" value="1"/>
</dbReference>
<dbReference type="Proteomes" id="UP001157439">
    <property type="component" value="Unassembled WGS sequence"/>
</dbReference>
<organism evidence="1 2">
    <name type="scientific">Paraferrimonas haliotis</name>
    <dbReference type="NCBI Taxonomy" id="2013866"/>
    <lineage>
        <taxon>Bacteria</taxon>
        <taxon>Pseudomonadati</taxon>
        <taxon>Pseudomonadota</taxon>
        <taxon>Gammaproteobacteria</taxon>
        <taxon>Alteromonadales</taxon>
        <taxon>Ferrimonadaceae</taxon>
        <taxon>Paraferrimonas</taxon>
    </lineage>
</organism>
<comment type="caution">
    <text evidence="1">The sequence shown here is derived from an EMBL/GenBank/DDBJ whole genome shotgun (WGS) entry which is preliminary data.</text>
</comment>
<dbReference type="EMBL" id="BSPO01000003">
    <property type="protein sequence ID" value="GLS83720.1"/>
    <property type="molecule type" value="Genomic_DNA"/>
</dbReference>
<proteinExistence type="predicted"/>
<gene>
    <name evidence="1" type="ORF">GCM10007894_16970</name>
</gene>